<dbReference type="Proteomes" id="UP001161757">
    <property type="component" value="Unassembled WGS sequence"/>
</dbReference>
<evidence type="ECO:0000313" key="2">
    <source>
        <dbReference type="Proteomes" id="UP001161757"/>
    </source>
</evidence>
<name>A0AAN6IQJ9_EXODE</name>
<evidence type="ECO:0000313" key="1">
    <source>
        <dbReference type="EMBL" id="KAJ8987704.1"/>
    </source>
</evidence>
<proteinExistence type="predicted"/>
<organism evidence="1 2">
    <name type="scientific">Exophiala dermatitidis</name>
    <name type="common">Black yeast-like fungus</name>
    <name type="synonym">Wangiella dermatitidis</name>
    <dbReference type="NCBI Taxonomy" id="5970"/>
    <lineage>
        <taxon>Eukaryota</taxon>
        <taxon>Fungi</taxon>
        <taxon>Dikarya</taxon>
        <taxon>Ascomycota</taxon>
        <taxon>Pezizomycotina</taxon>
        <taxon>Eurotiomycetes</taxon>
        <taxon>Chaetothyriomycetidae</taxon>
        <taxon>Chaetothyriales</taxon>
        <taxon>Herpotrichiellaceae</taxon>
        <taxon>Exophiala</taxon>
    </lineage>
</organism>
<comment type="caution">
    <text evidence="1">The sequence shown here is derived from an EMBL/GenBank/DDBJ whole genome shotgun (WGS) entry which is preliminary data.</text>
</comment>
<reference evidence="1" key="1">
    <citation type="submission" date="2023-01" db="EMBL/GenBank/DDBJ databases">
        <title>Exophiala dermititidis isolated from Cystic Fibrosis Patient.</title>
        <authorList>
            <person name="Kurbessoian T."/>
            <person name="Crocker A."/>
            <person name="Murante D."/>
            <person name="Hogan D.A."/>
            <person name="Stajich J.E."/>
        </authorList>
    </citation>
    <scope>NUCLEOTIDE SEQUENCE</scope>
    <source>
        <strain evidence="1">Ex8</strain>
    </source>
</reference>
<dbReference type="AlphaFoldDB" id="A0AAN6IQJ9"/>
<gene>
    <name evidence="1" type="ORF">HRR80_008334</name>
</gene>
<dbReference type="EMBL" id="JAJGCB010000023">
    <property type="protein sequence ID" value="KAJ8987704.1"/>
    <property type="molecule type" value="Genomic_DNA"/>
</dbReference>
<sequence>MKFFCPTLSTCILNKYHLGIFKSQDICQPCQSSSYHYRIVRALTRSISTHQINPILYIPTYSTPNPTILYTNNPVPSAATNNIFGHWVPTLNLYKRARRRNSSSLMLPPFQVTAHQHLLSLRMPSSSSSSTCRTKAALFKGFRPNLSNAQQIAKTQQILSWACPSVSSSSSSSSCIYCDIWKLATLIASHVPLSARYDLFTGTPVNSPASSAPSSPTASEASPFLAAAGQTMTLTRSRSLPYAYLVAASKKIEAQFQTQRSQLNSILSICTVTGADQTEGLRMAHDRCSAAVEDLLDQEEELEESLLRDLDLQAAAEAQNQGVATCDYDYCYCDYRIGYSGHPLSHQRRPSVVNVAI</sequence>
<protein>
    <submittedName>
        <fullName evidence="1">Uncharacterized protein</fullName>
    </submittedName>
</protein>
<accession>A0AAN6IQJ9</accession>